<keyword evidence="5 9" id="KW-0863">Zinc-finger</keyword>
<evidence type="ECO:0000256" key="10">
    <source>
        <dbReference type="SAM" id="Coils"/>
    </source>
</evidence>
<keyword evidence="7" id="KW-0238">DNA-binding</keyword>
<dbReference type="RefSeq" id="XP_066923924.1">
    <property type="nucleotide sequence ID" value="XM_067067823.1"/>
</dbReference>
<comment type="function">
    <text evidence="1">May be involved in transcriptional regulation.</text>
</comment>
<dbReference type="FunFam" id="3.30.160.60:FF:000634">
    <property type="entry name" value="Zinc finger X-chromosomal protein"/>
    <property type="match status" value="1"/>
</dbReference>
<feature type="region of interest" description="Disordered" evidence="11">
    <location>
        <begin position="36"/>
        <end position="67"/>
    </location>
</feature>
<evidence type="ECO:0000256" key="8">
    <source>
        <dbReference type="ARBA" id="ARBA00023242"/>
    </source>
</evidence>
<evidence type="ECO:0000256" key="11">
    <source>
        <dbReference type="SAM" id="MobiDB-lite"/>
    </source>
</evidence>
<dbReference type="GO" id="GO:0000981">
    <property type="term" value="F:DNA-binding transcription factor activity, RNA polymerase II-specific"/>
    <property type="evidence" value="ECO:0007669"/>
    <property type="project" value="TreeGrafter"/>
</dbReference>
<evidence type="ECO:0000256" key="6">
    <source>
        <dbReference type="ARBA" id="ARBA00022833"/>
    </source>
</evidence>
<feature type="coiled-coil region" evidence="10">
    <location>
        <begin position="135"/>
        <end position="162"/>
    </location>
</feature>
<sequence>MEEQKIFGDVQTQQKFEIYYNHKENELDKKQQLIIERDERAVGEENNEEEDEKDQTANESSPSDYEFSLREENIRLKSKLEQAKEKALYFQNQLQKRKDELYQERELCEKANKKIYALLSEKSSLEDDFKRRSNEQNYEEVIRKLEHEIYALEERLEKQRRRHHHEHLMIYDDLKEERRKQTEWKQTYLRSQVSVMAFRRKLQLLRDYLQGDHFEELMKCLEVGLNEHEEDKDDQSQDQNQNNIDCYTVSPSTEVVHMNDSHLDPIPSVHKIKVEERLSSPTPFSHHDEHDQSRYHQTTEYNVLASRDHERTPAHEVERSRDTNSASRDEIALVRAQEDNHRSRDETRESRERLNLMERMRTDKHTPYDRFTVSPHERTSRDHNNGSHDSARDSAFDHDAFFRSKLSRRHHAPERPHHSPQALPDHSEHREHHSFNSHDHEPHVSQERRRQDHEPSHETEQEHHPPKVFVVDENRPQTITHTTGSSPTPPAGRHSASNGSKQEYSKQDFSSRDYYESKSTRDHHQHHQNHHKHQGQPIKSWTEYEFPSSTDRPSNHYKHWHHYSVSESSRPSLIQNDSEHHSTYERNKNVPKNYYESMPADAGSNEFLELKFDQRHHPRGYPDTSSTTKISQHKTYPRLFETTTSSRPQPLPVGTPLEEKKIWCLTCDGEVTKKPCGHSSLVVQEREKEFPCPTCRRVFNNRSHLKRHNMIHSGEKPWACTYCDKRFNRKSHLNRHVLTHTGEKPFKCPYCGKGFADNSDLKRHKQVHESTPGFVPSLPAIRPRQEEPAHAHPAPPVISPTSIQQMISSHHSSIKTAVPVFSSAAGNVMIMGNKKKSEAKFPCNKCGKVFTRKSHLTRHKLTHEQIKIYCDCGRLFRQKAHLQAHLPACKRKREAVEAKYLSENESGGIPGRHVMLQQDSPASMSEEKDSPQSIHLGHDIINEESLPMEYEHQTHGQPSHDINENERAREGDLAPMDIKNLPVGLPPLIRDPI</sequence>
<dbReference type="SUPFAM" id="SSF57667">
    <property type="entry name" value="beta-beta-alpha zinc fingers"/>
    <property type="match status" value="3"/>
</dbReference>
<dbReference type="Proteomes" id="UP000594262">
    <property type="component" value="Unplaced"/>
</dbReference>
<keyword evidence="8" id="KW-0539">Nucleus</keyword>
<dbReference type="GeneID" id="136811209"/>
<evidence type="ECO:0000256" key="2">
    <source>
        <dbReference type="ARBA" id="ARBA00004123"/>
    </source>
</evidence>
<dbReference type="InterPro" id="IPR036236">
    <property type="entry name" value="Znf_C2H2_sf"/>
</dbReference>
<dbReference type="AlphaFoldDB" id="A0A7M5WKQ8"/>
<dbReference type="PANTHER" id="PTHR14196">
    <property type="entry name" value="ODD-SKIPPED - RELATED"/>
    <property type="match status" value="1"/>
</dbReference>
<evidence type="ECO:0000256" key="4">
    <source>
        <dbReference type="ARBA" id="ARBA00022737"/>
    </source>
</evidence>
<reference evidence="13" key="1">
    <citation type="submission" date="2021-01" db="UniProtKB">
        <authorList>
            <consortium name="EnsemblMetazoa"/>
        </authorList>
    </citation>
    <scope>IDENTIFICATION</scope>
</reference>
<keyword evidence="3" id="KW-0479">Metal-binding</keyword>
<feature type="domain" description="C2H2-type" evidence="12">
    <location>
        <begin position="690"/>
        <end position="717"/>
    </location>
</feature>
<dbReference type="FunFam" id="3.30.160.60:FF:000045">
    <property type="entry name" value="ZFP69 zinc finger protein B"/>
    <property type="match status" value="1"/>
</dbReference>
<evidence type="ECO:0000259" key="12">
    <source>
        <dbReference type="PROSITE" id="PS50157"/>
    </source>
</evidence>
<dbReference type="EnsemblMetazoa" id="CLYHEMT007885.1">
    <property type="protein sequence ID" value="CLYHEMP007885.1"/>
    <property type="gene ID" value="CLYHEMG007885"/>
</dbReference>
<dbReference type="PANTHER" id="PTHR14196:SF12">
    <property type="entry name" value="ZINC FINGER PROTEIN 208-LIKE"/>
    <property type="match status" value="1"/>
</dbReference>
<organism evidence="13 14">
    <name type="scientific">Clytia hemisphaerica</name>
    <dbReference type="NCBI Taxonomy" id="252671"/>
    <lineage>
        <taxon>Eukaryota</taxon>
        <taxon>Metazoa</taxon>
        <taxon>Cnidaria</taxon>
        <taxon>Hydrozoa</taxon>
        <taxon>Hydroidolina</taxon>
        <taxon>Leptothecata</taxon>
        <taxon>Obeliida</taxon>
        <taxon>Clytiidae</taxon>
        <taxon>Clytia</taxon>
    </lineage>
</organism>
<dbReference type="Pfam" id="PF00096">
    <property type="entry name" value="zf-C2H2"/>
    <property type="match status" value="4"/>
</dbReference>
<accession>A0A7M5WKQ8</accession>
<keyword evidence="4" id="KW-0677">Repeat</keyword>
<comment type="subcellular location">
    <subcellularLocation>
        <location evidence="2">Nucleus</location>
    </subcellularLocation>
</comment>
<dbReference type="GO" id="GO:0008270">
    <property type="term" value="F:zinc ion binding"/>
    <property type="evidence" value="ECO:0007669"/>
    <property type="project" value="UniProtKB-KW"/>
</dbReference>
<dbReference type="InterPro" id="IPR050717">
    <property type="entry name" value="C2H2-ZF_Transcription_Reg"/>
</dbReference>
<dbReference type="FunFam" id="3.30.160.60:FF:000624">
    <property type="entry name" value="zinc finger protein 697"/>
    <property type="match status" value="1"/>
</dbReference>
<feature type="compositionally biased region" description="Basic and acidic residues" evidence="11">
    <location>
        <begin position="306"/>
        <end position="368"/>
    </location>
</feature>
<dbReference type="PROSITE" id="PS50157">
    <property type="entry name" value="ZINC_FINGER_C2H2_2"/>
    <property type="match status" value="4"/>
</dbReference>
<feature type="compositionally biased region" description="Basic and acidic residues" evidence="11">
    <location>
        <begin position="375"/>
        <end position="395"/>
    </location>
</feature>
<feature type="compositionally biased region" description="Basic residues" evidence="11">
    <location>
        <begin position="523"/>
        <end position="534"/>
    </location>
</feature>
<protein>
    <recommendedName>
        <fullName evidence="12">C2H2-type domain-containing protein</fullName>
    </recommendedName>
</protein>
<feature type="compositionally biased region" description="Polar residues" evidence="11">
    <location>
        <begin position="476"/>
        <end position="486"/>
    </location>
</feature>
<evidence type="ECO:0000256" key="1">
    <source>
        <dbReference type="ARBA" id="ARBA00003767"/>
    </source>
</evidence>
<feature type="region of interest" description="Disordered" evidence="11">
    <location>
        <begin position="409"/>
        <end position="539"/>
    </location>
</feature>
<evidence type="ECO:0000256" key="7">
    <source>
        <dbReference type="ARBA" id="ARBA00023125"/>
    </source>
</evidence>
<dbReference type="Gene3D" id="3.30.160.60">
    <property type="entry name" value="Classic Zinc Finger"/>
    <property type="match status" value="4"/>
</dbReference>
<dbReference type="SMART" id="SM00355">
    <property type="entry name" value="ZnF_C2H2"/>
    <property type="match status" value="4"/>
</dbReference>
<evidence type="ECO:0000256" key="3">
    <source>
        <dbReference type="ARBA" id="ARBA00022723"/>
    </source>
</evidence>
<feature type="domain" description="C2H2-type" evidence="12">
    <location>
        <begin position="718"/>
        <end position="745"/>
    </location>
</feature>
<evidence type="ECO:0000256" key="9">
    <source>
        <dbReference type="PROSITE-ProRule" id="PRU00042"/>
    </source>
</evidence>
<dbReference type="GO" id="GO:0000977">
    <property type="term" value="F:RNA polymerase II transcription regulatory region sequence-specific DNA binding"/>
    <property type="evidence" value="ECO:0007669"/>
    <property type="project" value="TreeGrafter"/>
</dbReference>
<dbReference type="OrthoDB" id="6910977at2759"/>
<feature type="compositionally biased region" description="Basic and acidic residues" evidence="11">
    <location>
        <begin position="425"/>
        <end position="475"/>
    </location>
</feature>
<evidence type="ECO:0000313" key="13">
    <source>
        <dbReference type="EnsemblMetazoa" id="CLYHEMP007885.1"/>
    </source>
</evidence>
<keyword evidence="6" id="KW-0862">Zinc</keyword>
<keyword evidence="10" id="KW-0175">Coiled coil</keyword>
<feature type="domain" description="C2H2-type" evidence="12">
    <location>
        <begin position="746"/>
        <end position="773"/>
    </location>
</feature>
<name>A0A7M5WKQ8_9CNID</name>
<feature type="domain" description="C2H2-type" evidence="12">
    <location>
        <begin position="841"/>
        <end position="868"/>
    </location>
</feature>
<feature type="compositionally biased region" description="Basic and acidic residues" evidence="11">
    <location>
        <begin position="503"/>
        <end position="522"/>
    </location>
</feature>
<evidence type="ECO:0000256" key="5">
    <source>
        <dbReference type="ARBA" id="ARBA00022771"/>
    </source>
</evidence>
<keyword evidence="14" id="KW-1185">Reference proteome</keyword>
<proteinExistence type="predicted"/>
<dbReference type="GO" id="GO:0005634">
    <property type="term" value="C:nucleus"/>
    <property type="evidence" value="ECO:0007669"/>
    <property type="project" value="UniProtKB-SubCell"/>
</dbReference>
<dbReference type="InterPro" id="IPR013087">
    <property type="entry name" value="Znf_C2H2_type"/>
</dbReference>
<feature type="region of interest" description="Disordered" evidence="11">
    <location>
        <begin position="305"/>
        <end position="395"/>
    </location>
</feature>
<dbReference type="PROSITE" id="PS00028">
    <property type="entry name" value="ZINC_FINGER_C2H2_1"/>
    <property type="match status" value="4"/>
</dbReference>
<evidence type="ECO:0000313" key="14">
    <source>
        <dbReference type="Proteomes" id="UP000594262"/>
    </source>
</evidence>